<sequence length="57" mass="6650">MREPKLEFSRRPHKGLMTEVAKELQSYKRDNSEPDPPQTDCDDPSSKIVIPEMEFDT</sequence>
<protein>
    <submittedName>
        <fullName evidence="2">Uncharacterized protein</fullName>
    </submittedName>
</protein>
<organism evidence="2 3">
    <name type="scientific">Hymenolepis diminuta</name>
    <name type="common">Rat tapeworm</name>
    <dbReference type="NCBI Taxonomy" id="6216"/>
    <lineage>
        <taxon>Eukaryota</taxon>
        <taxon>Metazoa</taxon>
        <taxon>Spiralia</taxon>
        <taxon>Lophotrochozoa</taxon>
        <taxon>Platyhelminthes</taxon>
        <taxon>Cestoda</taxon>
        <taxon>Eucestoda</taxon>
        <taxon>Cyclophyllidea</taxon>
        <taxon>Hymenolepididae</taxon>
        <taxon>Hymenolepis</taxon>
    </lineage>
</organism>
<feature type="region of interest" description="Disordered" evidence="1">
    <location>
        <begin position="24"/>
        <end position="57"/>
    </location>
</feature>
<keyword evidence="3" id="KW-1185">Reference proteome</keyword>
<proteinExistence type="predicted"/>
<dbReference type="EMBL" id="CABIJS010000123">
    <property type="protein sequence ID" value="VUZ44381.1"/>
    <property type="molecule type" value="Genomic_DNA"/>
</dbReference>
<accession>A0A564YAT8</accession>
<name>A0A564YAT8_HYMDI</name>
<reference evidence="2 3" key="1">
    <citation type="submission" date="2019-07" db="EMBL/GenBank/DDBJ databases">
        <authorList>
            <person name="Jastrzebski P J."/>
            <person name="Paukszto L."/>
            <person name="Jastrzebski P J."/>
        </authorList>
    </citation>
    <scope>NUCLEOTIDE SEQUENCE [LARGE SCALE GENOMIC DNA]</scope>
    <source>
        <strain evidence="2 3">WMS-il1</strain>
    </source>
</reference>
<evidence type="ECO:0000313" key="3">
    <source>
        <dbReference type="Proteomes" id="UP000321570"/>
    </source>
</evidence>
<evidence type="ECO:0000313" key="2">
    <source>
        <dbReference type="EMBL" id="VUZ44381.1"/>
    </source>
</evidence>
<dbReference type="AlphaFoldDB" id="A0A564YAT8"/>
<evidence type="ECO:0000256" key="1">
    <source>
        <dbReference type="SAM" id="MobiDB-lite"/>
    </source>
</evidence>
<dbReference type="Proteomes" id="UP000321570">
    <property type="component" value="Unassembled WGS sequence"/>
</dbReference>
<gene>
    <name evidence="2" type="ORF">WMSIL1_LOCUS4574</name>
</gene>